<comment type="caution">
    <text evidence="2">The sequence shown here is derived from an EMBL/GenBank/DDBJ whole genome shotgun (WGS) entry which is preliminary data.</text>
</comment>
<gene>
    <name evidence="2" type="ORF">AB4566_11910</name>
</gene>
<keyword evidence="3" id="KW-1185">Reference proteome</keyword>
<protein>
    <submittedName>
        <fullName evidence="2">DUF1566 domain-containing protein</fullName>
    </submittedName>
</protein>
<dbReference type="SUPFAM" id="SSF141072">
    <property type="entry name" value="CalX-like"/>
    <property type="match status" value="2"/>
</dbReference>
<dbReference type="InterPro" id="IPR038081">
    <property type="entry name" value="CalX-like_sf"/>
</dbReference>
<feature type="domain" description="Lcl C-terminal" evidence="1">
    <location>
        <begin position="445"/>
        <end position="540"/>
    </location>
</feature>
<dbReference type="Gene3D" id="2.60.40.2030">
    <property type="match status" value="2"/>
</dbReference>
<evidence type="ECO:0000259" key="1">
    <source>
        <dbReference type="Pfam" id="PF07603"/>
    </source>
</evidence>
<proteinExistence type="predicted"/>
<reference evidence="2 3" key="1">
    <citation type="journal article" date="2024" name="ISME J.">
        <title>Tailless and filamentous prophages are predominant in marine Vibrio.</title>
        <authorList>
            <person name="Steensen K."/>
            <person name="Seneca J."/>
            <person name="Bartlau N."/>
            <person name="Yu X.A."/>
            <person name="Hussain F.A."/>
            <person name="Polz M.F."/>
        </authorList>
    </citation>
    <scope>NUCLEOTIDE SEQUENCE [LARGE SCALE GENOMIC DNA]</scope>
    <source>
        <strain evidence="2 3">10N.222.51.A1</strain>
    </source>
</reference>
<dbReference type="InterPro" id="IPR011460">
    <property type="entry name" value="Lcl_C"/>
</dbReference>
<dbReference type="EMBL" id="JBFRUW010000042">
    <property type="protein sequence ID" value="MFA0568977.1"/>
    <property type="molecule type" value="Genomic_DNA"/>
</dbReference>
<evidence type="ECO:0000313" key="2">
    <source>
        <dbReference type="EMBL" id="MFA0568977.1"/>
    </source>
</evidence>
<organism evidence="2 3">
    <name type="scientific">Vibrio gallaecicus</name>
    <dbReference type="NCBI Taxonomy" id="552386"/>
    <lineage>
        <taxon>Bacteria</taxon>
        <taxon>Pseudomonadati</taxon>
        <taxon>Pseudomonadota</taxon>
        <taxon>Gammaproteobacteria</taxon>
        <taxon>Vibrionales</taxon>
        <taxon>Vibrionaceae</taxon>
        <taxon>Vibrio</taxon>
    </lineage>
</organism>
<dbReference type="Pfam" id="PF07603">
    <property type="entry name" value="Lcl_C"/>
    <property type="match status" value="1"/>
</dbReference>
<dbReference type="RefSeq" id="WP_372266229.1">
    <property type="nucleotide sequence ID" value="NZ_JBFRUW010000042.1"/>
</dbReference>
<sequence>MHKQKSHWQLNKTSAALLVLAIAGCKSGHEGSSGGTPTDPDPTTPVQVSIPNTISFLEPTSGSSTESITVTLSEALSSELSLTLSTTDVTARSEGTFKNYDSISSQVITIPAGSTSASLPLNILHNNLHETNKTLQYTISADSSDSYELSNALSTVTITDADAEPTVSFSHNNKVVLEGDTAQSNIELSHYSYKDITITLEQSGIATDDDYTSNLTSLTIQINAEELSSPISITAKQDGLSEGGETVIYTMNASGNAVIDTSNDTLSFYIPGDNQINDTGYVNYFDGANFDAQVSQPAYPNQDAEYGLDPADGAEHADGQHGFKFTKLDYSGNILPNSASDWACVRDERTGMYIEAKQQPIDLPSQGVIDQWLEDYAEDPDANPYPYSTESAYWRSSAYLYTWYDSVSTTNGGSAGHKNDELLADGPISSACAYSTNSGGNRRCDAEGYLANLNSFGACGVNNWRLPSPAEARSFINYNVGTIDPATVDYFPYIKNVSSVDTIYTQSTSVGATSSAWCMSTQTGQMKLCNKGTYQGVIAVSGVVE</sequence>
<dbReference type="PROSITE" id="PS51257">
    <property type="entry name" value="PROKAR_LIPOPROTEIN"/>
    <property type="match status" value="1"/>
</dbReference>
<evidence type="ECO:0000313" key="3">
    <source>
        <dbReference type="Proteomes" id="UP001570417"/>
    </source>
</evidence>
<accession>A0ABV4NCS7</accession>
<dbReference type="Proteomes" id="UP001570417">
    <property type="component" value="Unassembled WGS sequence"/>
</dbReference>
<name>A0ABV4NCS7_9VIBR</name>